<dbReference type="InterPro" id="IPR013783">
    <property type="entry name" value="Ig-like_fold"/>
</dbReference>
<reference evidence="1" key="1">
    <citation type="submission" date="2019-05" db="EMBL/GenBank/DDBJ databases">
        <authorList>
            <person name="Lianzixin W."/>
        </authorList>
    </citation>
    <scope>NUCLEOTIDE SEQUENCE</scope>
    <source>
        <strain evidence="1">EC11</strain>
    </source>
</reference>
<accession>A0ABX0IW97</accession>
<protein>
    <submittedName>
        <fullName evidence="1">Uncharacterized protein</fullName>
    </submittedName>
</protein>
<keyword evidence="2" id="KW-1185">Reference proteome</keyword>
<comment type="caution">
    <text evidence="1">The sequence shown here is derived from an EMBL/GenBank/DDBJ whole genome shotgun (WGS) entry which is preliminary data.</text>
</comment>
<sequence>PINFTYTSPVNAGAFRIQVSTSNSGWTAANGFTSNTAPNATVVVNASINTSNYYWNETALGSFEGPKAGKTYYYTIRSWDATTGTSNYSAVRT</sequence>
<dbReference type="EMBL" id="VEVQ02000063">
    <property type="protein sequence ID" value="NHN28199.1"/>
    <property type="molecule type" value="Genomic_DNA"/>
</dbReference>
<dbReference type="RefSeq" id="WP_208022847.1">
    <property type="nucleotide sequence ID" value="NZ_VEVQ02000063.1"/>
</dbReference>
<feature type="non-terminal residue" evidence="1">
    <location>
        <position position="1"/>
    </location>
</feature>
<dbReference type="Proteomes" id="UP000817854">
    <property type="component" value="Unassembled WGS sequence"/>
</dbReference>
<proteinExistence type="predicted"/>
<evidence type="ECO:0000313" key="1">
    <source>
        <dbReference type="EMBL" id="NHN28199.1"/>
    </source>
</evidence>
<reference evidence="1" key="2">
    <citation type="submission" date="2020-02" db="EMBL/GenBank/DDBJ databases">
        <title>Flavobacterium profundi sp. nov., isolated from a deep-sea seamount.</title>
        <authorList>
            <person name="Zhang D.-C."/>
        </authorList>
    </citation>
    <scope>NUCLEOTIDE SEQUENCE</scope>
    <source>
        <strain evidence="1">EC11</strain>
    </source>
</reference>
<name>A0ABX0IW97_9FLAO</name>
<gene>
    <name evidence="1" type="ORF">FIA58_021220</name>
</gene>
<dbReference type="Gene3D" id="2.60.40.10">
    <property type="entry name" value="Immunoglobulins"/>
    <property type="match status" value="1"/>
</dbReference>
<evidence type="ECO:0000313" key="2">
    <source>
        <dbReference type="Proteomes" id="UP000817854"/>
    </source>
</evidence>
<feature type="non-terminal residue" evidence="1">
    <location>
        <position position="93"/>
    </location>
</feature>
<organism evidence="1 2">
    <name type="scientific">Flavobacterium jejuense</name>
    <dbReference type="NCBI Taxonomy" id="1544455"/>
    <lineage>
        <taxon>Bacteria</taxon>
        <taxon>Pseudomonadati</taxon>
        <taxon>Bacteroidota</taxon>
        <taxon>Flavobacteriia</taxon>
        <taxon>Flavobacteriales</taxon>
        <taxon>Flavobacteriaceae</taxon>
        <taxon>Flavobacterium</taxon>
    </lineage>
</organism>